<dbReference type="EMBL" id="HG693062">
    <property type="protein sequence ID" value="CDI84818.1"/>
    <property type="molecule type" value="Genomic_DNA"/>
</dbReference>
<gene>
    <name evidence="4" type="ORF">EPH_0059470</name>
</gene>
<keyword evidence="2" id="KW-0472">Membrane</keyword>
<organism evidence="4 5">
    <name type="scientific">Eimeria praecox</name>
    <dbReference type="NCBI Taxonomy" id="51316"/>
    <lineage>
        <taxon>Eukaryota</taxon>
        <taxon>Sar</taxon>
        <taxon>Alveolata</taxon>
        <taxon>Apicomplexa</taxon>
        <taxon>Conoidasida</taxon>
        <taxon>Coccidia</taxon>
        <taxon>Eucoccidiorida</taxon>
        <taxon>Eimeriorina</taxon>
        <taxon>Eimeriidae</taxon>
        <taxon>Eimeria</taxon>
    </lineage>
</organism>
<dbReference type="SUPFAM" id="SSF56112">
    <property type="entry name" value="Protein kinase-like (PK-like)"/>
    <property type="match status" value="1"/>
</dbReference>
<name>U6H017_9EIME</name>
<evidence type="ECO:0000313" key="5">
    <source>
        <dbReference type="Proteomes" id="UP000018201"/>
    </source>
</evidence>
<feature type="compositionally biased region" description="Low complexity" evidence="1">
    <location>
        <begin position="661"/>
        <end position="681"/>
    </location>
</feature>
<dbReference type="InterPro" id="IPR011009">
    <property type="entry name" value="Kinase-like_dom_sf"/>
</dbReference>
<dbReference type="PROSITE" id="PS50011">
    <property type="entry name" value="PROTEIN_KINASE_DOM"/>
    <property type="match status" value="1"/>
</dbReference>
<keyword evidence="2" id="KW-0812">Transmembrane</keyword>
<dbReference type="Pfam" id="PF00069">
    <property type="entry name" value="Pkinase"/>
    <property type="match status" value="1"/>
</dbReference>
<dbReference type="InterPro" id="IPR000719">
    <property type="entry name" value="Prot_kinase_dom"/>
</dbReference>
<sequence length="811" mass="88263">MEQNQREEVQSPAADWGVPKGIAEMEQNQREEVQSPAADPPKGAEAGEEVEGSTHRSRRNKSLLTFAAITLPTILVFGSLMYAIFKAQQKPVWGDLVTPQPLPPAAAHHIEPPWQAPPVDSPEERASPNAQVVKSVLWELVSQIEEDDPAEPSREASKIMREIAKAVSDGQSTELVGMTIELQNITEVGTGKSLESPRAHTVTKFIGEGQHSILVSAKDVETGEESAIRINMLPKDEQPSILTSGEWDISSRMVRTAQGILAVRGNTPFADMAEQKGIAAVDSVAKIRGMPDVLHARNLRILATVEKLKNLQVTLRDVLDSVGLVPTGTRAYLARRALKAVLQVQHSGWSNNQINSSNFAVQEDGSVLLFGFESSVPFNMLIPRNVDVAAVYTEPQLLESIVCTDDCETQPIANPKSDLWSLGILLYEIMMDGEMPFGLGSVASDEEALTYVVKLGNHASPENLTVDMEYRGVNRRWQDLIKRLLEPNRERRISAEEIVEEYADLLDGLSEQEVLDNDTFLQLFVEENPDFFSKEAKVPIVRRVLVEDKPKAPRVEPQKSTGGSGAAAPQKPTDEKPKTTQAGETGRWGTLKTDGIAPQPEEQRKASVTAEEEAKEGQKYKEVKEEQKVEGKEVGEENKQKKEEEPEKEQKQEQEQKTEEGAGMAAVAPSPSAGVSRSPSVEQAKDERPSLEEKEKGTEGASSSSPAPSSPEPSSPEPSSPSKSPQTALPQSGQPMGQGILADRARGTGTSPTSPLASPLASRRPSYSSTSPISPISPIHVTQPRKATSRFWNPETFGSSTTTAPPTTPPQ</sequence>
<evidence type="ECO:0000256" key="2">
    <source>
        <dbReference type="SAM" id="Phobius"/>
    </source>
</evidence>
<dbReference type="SMART" id="SM00220">
    <property type="entry name" value="S_TKc"/>
    <property type="match status" value="1"/>
</dbReference>
<feature type="compositionally biased region" description="Basic and acidic residues" evidence="1">
    <location>
        <begin position="615"/>
        <end position="660"/>
    </location>
</feature>
<evidence type="ECO:0000313" key="4">
    <source>
        <dbReference type="EMBL" id="CDI84818.1"/>
    </source>
</evidence>
<feature type="compositionally biased region" description="Basic and acidic residues" evidence="1">
    <location>
        <begin position="683"/>
        <end position="698"/>
    </location>
</feature>
<keyword evidence="5" id="KW-1185">Reference proteome</keyword>
<dbReference type="PANTHER" id="PTHR24216">
    <property type="entry name" value="PAXILLIN-RELATED"/>
    <property type="match status" value="1"/>
</dbReference>
<keyword evidence="2" id="KW-1133">Transmembrane helix</keyword>
<dbReference type="OrthoDB" id="346907at2759"/>
<evidence type="ECO:0000256" key="1">
    <source>
        <dbReference type="SAM" id="MobiDB-lite"/>
    </source>
</evidence>
<dbReference type="GO" id="GO:0004672">
    <property type="term" value="F:protein kinase activity"/>
    <property type="evidence" value="ECO:0007669"/>
    <property type="project" value="InterPro"/>
</dbReference>
<reference evidence="4" key="2">
    <citation type="submission" date="2013-10" db="EMBL/GenBank/DDBJ databases">
        <authorList>
            <person name="Aslett M."/>
        </authorList>
    </citation>
    <scope>NUCLEOTIDE SEQUENCE [LARGE SCALE GENOMIC DNA]</scope>
    <source>
        <strain evidence="4">Houghton</strain>
    </source>
</reference>
<feature type="compositionally biased region" description="Low complexity" evidence="1">
    <location>
        <begin position="747"/>
        <end position="779"/>
    </location>
</feature>
<evidence type="ECO:0000259" key="3">
    <source>
        <dbReference type="PROSITE" id="PS50011"/>
    </source>
</evidence>
<dbReference type="Proteomes" id="UP000018201">
    <property type="component" value="Unassembled WGS sequence"/>
</dbReference>
<dbReference type="VEuPathDB" id="ToxoDB:EPH_0059470"/>
<feature type="domain" description="Protein kinase" evidence="3">
    <location>
        <begin position="200"/>
        <end position="505"/>
    </location>
</feature>
<protein>
    <recommendedName>
        <fullName evidence="3">Protein kinase domain-containing protein</fullName>
    </recommendedName>
</protein>
<dbReference type="AlphaFoldDB" id="U6H017"/>
<feature type="region of interest" description="Disordered" evidence="1">
    <location>
        <begin position="1"/>
        <end position="58"/>
    </location>
</feature>
<feature type="transmembrane region" description="Helical" evidence="2">
    <location>
        <begin position="63"/>
        <end position="85"/>
    </location>
</feature>
<feature type="compositionally biased region" description="Pro residues" evidence="1">
    <location>
        <begin position="708"/>
        <end position="719"/>
    </location>
</feature>
<reference evidence="4" key="1">
    <citation type="submission" date="2013-10" db="EMBL/GenBank/DDBJ databases">
        <title>Genomic analysis of the causative agents of coccidiosis in chickens.</title>
        <authorList>
            <person name="Reid A.J."/>
            <person name="Blake D."/>
            <person name="Billington K."/>
            <person name="Browne H."/>
            <person name="Dunn M."/>
            <person name="Hung S."/>
            <person name="Kawahara F."/>
            <person name="Miranda-Saavedra D."/>
            <person name="Mourier T."/>
            <person name="Nagra H."/>
            <person name="Otto T.D."/>
            <person name="Rawlings N."/>
            <person name="Sanchez A."/>
            <person name="Sanders M."/>
            <person name="Subramaniam C."/>
            <person name="Tay Y."/>
            <person name="Dear P."/>
            <person name="Doerig C."/>
            <person name="Gruber A."/>
            <person name="Parkinson J."/>
            <person name="Shirley M."/>
            <person name="Wan K.L."/>
            <person name="Berriman M."/>
            <person name="Tomley F."/>
            <person name="Pain A."/>
        </authorList>
    </citation>
    <scope>NUCLEOTIDE SEQUENCE [LARGE SCALE GENOMIC DNA]</scope>
    <source>
        <strain evidence="4">Houghton</strain>
    </source>
</reference>
<proteinExistence type="predicted"/>
<dbReference type="PANTHER" id="PTHR24216:SF8">
    <property type="entry name" value="PAXILLIN, ISOFORM F"/>
    <property type="match status" value="1"/>
</dbReference>
<dbReference type="GO" id="GO:0005524">
    <property type="term" value="F:ATP binding"/>
    <property type="evidence" value="ECO:0007669"/>
    <property type="project" value="InterPro"/>
</dbReference>
<feature type="region of interest" description="Disordered" evidence="1">
    <location>
        <begin position="550"/>
        <end position="811"/>
    </location>
</feature>
<dbReference type="Gene3D" id="1.10.510.10">
    <property type="entry name" value="Transferase(Phosphotransferase) domain 1"/>
    <property type="match status" value="1"/>
</dbReference>
<accession>U6H017</accession>
<feature type="compositionally biased region" description="Polar residues" evidence="1">
    <location>
        <begin position="726"/>
        <end position="735"/>
    </location>
</feature>